<feature type="region of interest" description="Disordered" evidence="2">
    <location>
        <begin position="74"/>
        <end position="107"/>
    </location>
</feature>
<evidence type="ECO:0000313" key="5">
    <source>
        <dbReference type="Proteomes" id="UP000467841"/>
    </source>
</evidence>
<organism evidence="4 5">
    <name type="scientific">Microthlaspi erraticum</name>
    <dbReference type="NCBI Taxonomy" id="1685480"/>
    <lineage>
        <taxon>Eukaryota</taxon>
        <taxon>Viridiplantae</taxon>
        <taxon>Streptophyta</taxon>
        <taxon>Embryophyta</taxon>
        <taxon>Tracheophyta</taxon>
        <taxon>Spermatophyta</taxon>
        <taxon>Magnoliopsida</taxon>
        <taxon>eudicotyledons</taxon>
        <taxon>Gunneridae</taxon>
        <taxon>Pentapetalae</taxon>
        <taxon>rosids</taxon>
        <taxon>malvids</taxon>
        <taxon>Brassicales</taxon>
        <taxon>Brassicaceae</taxon>
        <taxon>Coluteocarpeae</taxon>
        <taxon>Microthlaspi</taxon>
    </lineage>
</organism>
<dbReference type="InterPro" id="IPR036875">
    <property type="entry name" value="Znf_CCHC_sf"/>
</dbReference>
<dbReference type="Gene3D" id="4.10.60.10">
    <property type="entry name" value="Zinc finger, CCHC-type"/>
    <property type="match status" value="1"/>
</dbReference>
<dbReference type="GO" id="GO:0008270">
    <property type="term" value="F:zinc ion binding"/>
    <property type="evidence" value="ECO:0007669"/>
    <property type="project" value="UniProtKB-KW"/>
</dbReference>
<dbReference type="PANTHER" id="PTHR35046:SF9">
    <property type="entry name" value="RNA-DIRECTED DNA POLYMERASE"/>
    <property type="match status" value="1"/>
</dbReference>
<gene>
    <name evidence="4" type="ORF">MERR_LOCUS33237</name>
</gene>
<dbReference type="Pfam" id="PF03732">
    <property type="entry name" value="Retrotrans_gag"/>
    <property type="match status" value="1"/>
</dbReference>
<dbReference type="OrthoDB" id="1113185at2759"/>
<feature type="compositionally biased region" description="Acidic residues" evidence="2">
    <location>
        <begin position="1"/>
        <end position="10"/>
    </location>
</feature>
<evidence type="ECO:0000256" key="2">
    <source>
        <dbReference type="SAM" id="MobiDB-lite"/>
    </source>
</evidence>
<feature type="compositionally biased region" description="Basic and acidic residues" evidence="2">
    <location>
        <begin position="22"/>
        <end position="58"/>
    </location>
</feature>
<evidence type="ECO:0000256" key="1">
    <source>
        <dbReference type="PROSITE-ProRule" id="PRU00047"/>
    </source>
</evidence>
<protein>
    <recommendedName>
        <fullName evidence="3">CCHC-type domain-containing protein</fullName>
    </recommendedName>
</protein>
<dbReference type="CDD" id="cd00303">
    <property type="entry name" value="retropepsin_like"/>
    <property type="match status" value="1"/>
</dbReference>
<reference evidence="4" key="1">
    <citation type="submission" date="2020-01" db="EMBL/GenBank/DDBJ databases">
        <authorList>
            <person name="Mishra B."/>
        </authorList>
    </citation>
    <scope>NUCLEOTIDE SEQUENCE [LARGE SCALE GENOMIC DNA]</scope>
</reference>
<evidence type="ECO:0000259" key="3">
    <source>
        <dbReference type="PROSITE" id="PS50158"/>
    </source>
</evidence>
<feature type="compositionally biased region" description="Basic and acidic residues" evidence="2">
    <location>
        <begin position="277"/>
        <end position="289"/>
    </location>
</feature>
<dbReference type="SMART" id="SM00343">
    <property type="entry name" value="ZnF_C2HC"/>
    <property type="match status" value="1"/>
</dbReference>
<dbReference type="GO" id="GO:0003676">
    <property type="term" value="F:nucleic acid binding"/>
    <property type="evidence" value="ECO:0007669"/>
    <property type="project" value="InterPro"/>
</dbReference>
<evidence type="ECO:0000313" key="4">
    <source>
        <dbReference type="EMBL" id="CAA7046002.1"/>
    </source>
</evidence>
<feature type="region of interest" description="Disordered" evidence="2">
    <location>
        <begin position="1"/>
        <end position="62"/>
    </location>
</feature>
<proteinExistence type="predicted"/>
<feature type="region of interest" description="Disordered" evidence="2">
    <location>
        <begin position="268"/>
        <end position="316"/>
    </location>
</feature>
<feature type="domain" description="CCHC-type" evidence="3">
    <location>
        <begin position="324"/>
        <end position="340"/>
    </location>
</feature>
<dbReference type="InterPro" id="IPR005162">
    <property type="entry name" value="Retrotrans_gag_dom"/>
</dbReference>
<dbReference type="SUPFAM" id="SSF57756">
    <property type="entry name" value="Retrovirus zinc finger-like domains"/>
    <property type="match status" value="1"/>
</dbReference>
<accession>A0A6D2K2Z3</accession>
<keyword evidence="1" id="KW-0862">Zinc</keyword>
<dbReference type="PANTHER" id="PTHR35046">
    <property type="entry name" value="ZINC KNUCKLE (CCHC-TYPE) FAMILY PROTEIN"/>
    <property type="match status" value="1"/>
</dbReference>
<dbReference type="AlphaFoldDB" id="A0A6D2K2Z3"/>
<name>A0A6D2K2Z3_9BRAS</name>
<dbReference type="InterPro" id="IPR001878">
    <property type="entry name" value="Znf_CCHC"/>
</dbReference>
<keyword evidence="5" id="KW-1185">Reference proteome</keyword>
<sequence>MADGKEDEEDSNKSLSESLLEQMKKLMREEFERREQIKAGKRKESRDHIHISDEEGRNDPMASRRMADEQANAYYNSGHSSQGSRRRSRRHRDDPENLGGYKIRIPPFHGNNNPDEYMDWEKKCEFNFNLHNISNINRVKLAVSEFNDYALRWWEQIVTAREIGGALEVSTWEEMTRIMRQRFIPSYYQRELHSKLRRLTQGSKTVEEYFQEMEVMLLRANVVEDREATMSRFLGGLNREIQDIVEMQNCVGLESMLHKAVLAETQLKRRAPTRNGTDQRRPVYARDSKPIFTPKSEPRGVPYNQDKDKNKSSATPAPRARALKCFRCQGFGHYANECRNKKIIFIRDNGEVESEEEALEPDQEPEPKEYEAVPVMGKLLVARRLLSAQVQTHKDEQRENLFHSPCLVQEKVCSLIIDGGSCTNVASEAMVEKLGLVTQKHPKPYQLQWINETGDMSVKEQVVVPLSIGSYEDEI</sequence>
<comment type="caution">
    <text evidence="4">The sequence shown here is derived from an EMBL/GenBank/DDBJ whole genome shotgun (WGS) entry which is preliminary data.</text>
</comment>
<keyword evidence="1" id="KW-0479">Metal-binding</keyword>
<keyword evidence="1" id="KW-0863">Zinc-finger</keyword>
<dbReference type="EMBL" id="CACVBM020001336">
    <property type="protein sequence ID" value="CAA7046002.1"/>
    <property type="molecule type" value="Genomic_DNA"/>
</dbReference>
<dbReference type="Proteomes" id="UP000467841">
    <property type="component" value="Unassembled WGS sequence"/>
</dbReference>
<dbReference type="InterPro" id="IPR021109">
    <property type="entry name" value="Peptidase_aspartic_dom_sf"/>
</dbReference>
<dbReference type="PROSITE" id="PS50158">
    <property type="entry name" value="ZF_CCHC"/>
    <property type="match status" value="1"/>
</dbReference>
<dbReference type="Pfam" id="PF00098">
    <property type="entry name" value="zf-CCHC"/>
    <property type="match status" value="1"/>
</dbReference>
<dbReference type="Gene3D" id="2.40.70.10">
    <property type="entry name" value="Acid Proteases"/>
    <property type="match status" value="1"/>
</dbReference>